<dbReference type="Proteomes" id="UP000094385">
    <property type="component" value="Unassembled WGS sequence"/>
</dbReference>
<keyword evidence="2" id="KW-1185">Reference proteome</keyword>
<dbReference type="EMBL" id="KV454306">
    <property type="protein sequence ID" value="ODQ69002.1"/>
    <property type="molecule type" value="Genomic_DNA"/>
</dbReference>
<accession>A0A1E3PVP8</accession>
<dbReference type="AlphaFoldDB" id="A0A1E3PVP8"/>
<protein>
    <submittedName>
        <fullName evidence="1">Uncharacterized protein</fullName>
    </submittedName>
</protein>
<evidence type="ECO:0000313" key="2">
    <source>
        <dbReference type="Proteomes" id="UP000094385"/>
    </source>
</evidence>
<gene>
    <name evidence="1" type="ORF">LIPSTDRAFT_76489</name>
</gene>
<proteinExistence type="predicted"/>
<reference evidence="1 2" key="1">
    <citation type="journal article" date="2016" name="Proc. Natl. Acad. Sci. U.S.A.">
        <title>Comparative genomics of biotechnologically important yeasts.</title>
        <authorList>
            <person name="Riley R."/>
            <person name="Haridas S."/>
            <person name="Wolfe K.H."/>
            <person name="Lopes M.R."/>
            <person name="Hittinger C.T."/>
            <person name="Goeker M."/>
            <person name="Salamov A.A."/>
            <person name="Wisecaver J.H."/>
            <person name="Long T.M."/>
            <person name="Calvey C.H."/>
            <person name="Aerts A.L."/>
            <person name="Barry K.W."/>
            <person name="Choi C."/>
            <person name="Clum A."/>
            <person name="Coughlan A.Y."/>
            <person name="Deshpande S."/>
            <person name="Douglass A.P."/>
            <person name="Hanson S.J."/>
            <person name="Klenk H.-P."/>
            <person name="LaButti K.M."/>
            <person name="Lapidus A."/>
            <person name="Lindquist E.A."/>
            <person name="Lipzen A.M."/>
            <person name="Meier-Kolthoff J.P."/>
            <person name="Ohm R.A."/>
            <person name="Otillar R.P."/>
            <person name="Pangilinan J.L."/>
            <person name="Peng Y."/>
            <person name="Rokas A."/>
            <person name="Rosa C.A."/>
            <person name="Scheuner C."/>
            <person name="Sibirny A.A."/>
            <person name="Slot J.C."/>
            <person name="Stielow J.B."/>
            <person name="Sun H."/>
            <person name="Kurtzman C.P."/>
            <person name="Blackwell M."/>
            <person name="Grigoriev I.V."/>
            <person name="Jeffries T.W."/>
        </authorList>
    </citation>
    <scope>NUCLEOTIDE SEQUENCE [LARGE SCALE GENOMIC DNA]</scope>
    <source>
        <strain evidence="1 2">NRRL Y-11557</strain>
    </source>
</reference>
<evidence type="ECO:0000313" key="1">
    <source>
        <dbReference type="EMBL" id="ODQ69002.1"/>
    </source>
</evidence>
<name>A0A1E3PVP8_LIPST</name>
<organism evidence="1 2">
    <name type="scientific">Lipomyces starkeyi NRRL Y-11557</name>
    <dbReference type="NCBI Taxonomy" id="675824"/>
    <lineage>
        <taxon>Eukaryota</taxon>
        <taxon>Fungi</taxon>
        <taxon>Dikarya</taxon>
        <taxon>Ascomycota</taxon>
        <taxon>Saccharomycotina</taxon>
        <taxon>Lipomycetes</taxon>
        <taxon>Lipomycetales</taxon>
        <taxon>Lipomycetaceae</taxon>
        <taxon>Lipomyces</taxon>
    </lineage>
</organism>
<feature type="non-terminal residue" evidence="1">
    <location>
        <position position="1"/>
    </location>
</feature>
<dbReference type="OrthoDB" id="5203013at2759"/>
<sequence>LTAKIHFSVDVWTSTNHKAFQAICAHFVDDHTKQLQKALIALPELQSHGGEEQAAKFLQVASA</sequence>